<accession>A0A917SBW3</accession>
<dbReference type="EMBL" id="BMMZ01000008">
    <property type="protein sequence ID" value="GGL70588.1"/>
    <property type="molecule type" value="Genomic_DNA"/>
</dbReference>
<evidence type="ECO:0000259" key="2">
    <source>
        <dbReference type="Pfam" id="PF08751"/>
    </source>
</evidence>
<dbReference type="RefSeq" id="WP_373288862.1">
    <property type="nucleotide sequence ID" value="NZ_BMMZ01000008.1"/>
</dbReference>
<evidence type="ECO:0000256" key="1">
    <source>
        <dbReference type="SAM" id="MobiDB-lite"/>
    </source>
</evidence>
<evidence type="ECO:0000313" key="4">
    <source>
        <dbReference type="Proteomes" id="UP000613840"/>
    </source>
</evidence>
<dbReference type="NCBIfam" id="NF041492">
    <property type="entry name" value="MobF"/>
    <property type="match status" value="1"/>
</dbReference>
<gene>
    <name evidence="3" type="ORF">GCM10011575_31300</name>
</gene>
<reference evidence="3" key="2">
    <citation type="submission" date="2020-09" db="EMBL/GenBank/DDBJ databases">
        <authorList>
            <person name="Sun Q."/>
            <person name="Zhou Y."/>
        </authorList>
    </citation>
    <scope>NUCLEOTIDE SEQUENCE</scope>
    <source>
        <strain evidence="3">CGMCC 4.7306</strain>
    </source>
</reference>
<protein>
    <recommendedName>
        <fullName evidence="2">TrwC relaxase domain-containing protein</fullName>
    </recommendedName>
</protein>
<dbReference type="Pfam" id="PF08751">
    <property type="entry name" value="TrwC"/>
    <property type="match status" value="1"/>
</dbReference>
<dbReference type="AlphaFoldDB" id="A0A917SBW3"/>
<comment type="caution">
    <text evidence="3">The sequence shown here is derived from an EMBL/GenBank/DDBJ whole genome shotgun (WGS) entry which is preliminary data.</text>
</comment>
<dbReference type="Gene3D" id="2.30.30.940">
    <property type="match status" value="1"/>
</dbReference>
<proteinExistence type="predicted"/>
<dbReference type="Gene3D" id="3.40.50.300">
    <property type="entry name" value="P-loop containing nucleotide triphosphate hydrolases"/>
    <property type="match status" value="2"/>
</dbReference>
<feature type="domain" description="TrwC relaxase" evidence="2">
    <location>
        <begin position="8"/>
        <end position="401"/>
    </location>
</feature>
<keyword evidence="4" id="KW-1185">Reference proteome</keyword>
<dbReference type="InterPro" id="IPR027417">
    <property type="entry name" value="P-loop_NTPase"/>
</dbReference>
<feature type="region of interest" description="Disordered" evidence="1">
    <location>
        <begin position="1177"/>
        <end position="1198"/>
    </location>
</feature>
<evidence type="ECO:0000313" key="3">
    <source>
        <dbReference type="EMBL" id="GGL70588.1"/>
    </source>
</evidence>
<dbReference type="SUPFAM" id="SSF52540">
    <property type="entry name" value="P-loop containing nucleoside triphosphate hydrolases"/>
    <property type="match status" value="2"/>
</dbReference>
<organism evidence="3 4">
    <name type="scientific">Microlunatus endophyticus</name>
    <dbReference type="NCBI Taxonomy" id="1716077"/>
    <lineage>
        <taxon>Bacteria</taxon>
        <taxon>Bacillati</taxon>
        <taxon>Actinomycetota</taxon>
        <taxon>Actinomycetes</taxon>
        <taxon>Propionibacteriales</taxon>
        <taxon>Propionibacteriaceae</taxon>
        <taxon>Microlunatus</taxon>
    </lineage>
</organism>
<reference evidence="3" key="1">
    <citation type="journal article" date="2014" name="Int. J. Syst. Evol. Microbiol.">
        <title>Complete genome sequence of Corynebacterium casei LMG S-19264T (=DSM 44701T), isolated from a smear-ripened cheese.</title>
        <authorList>
            <consortium name="US DOE Joint Genome Institute (JGI-PGF)"/>
            <person name="Walter F."/>
            <person name="Albersmeier A."/>
            <person name="Kalinowski J."/>
            <person name="Ruckert C."/>
        </authorList>
    </citation>
    <scope>NUCLEOTIDE SEQUENCE</scope>
    <source>
        <strain evidence="3">CGMCC 4.7306</strain>
    </source>
</reference>
<dbReference type="CDD" id="cd18809">
    <property type="entry name" value="SF1_C_RecD"/>
    <property type="match status" value="1"/>
</dbReference>
<dbReference type="Proteomes" id="UP000613840">
    <property type="component" value="Unassembled WGS sequence"/>
</dbReference>
<name>A0A917SBW3_9ACTN</name>
<sequence>MTIHVLHAGDGYLYLIRSVAIHDSPAVPGRSLSSYYAASGQPPGTWSGTLSEILDVRGMVTEEQMQALFGQGLHPNASTIRKALIRRGVSPDAVDRAVRLGRRFPVYGRSPDRDQRIARAFRNRERELSRRLTDEEKVEIRQRLLVEEFVEREGRNPVDPLELDTAARASTKAAVAGYDFVFTPVKSVAVLWGLGSVATRRQIHEAHQTAVADAIDWLERNAAYTRAGTEGQAQIDTSGVIAAVFDHWDSRAGDPDLHTHVAISNKVQGLDGKWRSLDGRALFAAAVSLSERYNTRIEDELRARLQVSFAERSGRDESHRAVREIVGVPAPLITRFSKRRHDIEGSYRELLAGYRNEHGHEPSDSARLKLYQQATLSDRPDKQLGRSLEQMVDTWRSEAETVLDVSSVETYIERQVQGREFHARQFQIESLADEVVRVLSSSRSTWNVHHVRAEAQRQSRPIRTADRDELVERIVAAATHPARSIRIETPRTLAEPPELRRADGESVFTERGSARFTTTQLLDAEERIVTAARQRCPVVADREHVADAISASASGKRALNGGQERMVRAFCLSGRVVQLGLAPAGAGKTTAMEAVVAAWGSSGRQVVPLAPSAAAAEVLSSELGVSADTVAKFDHDQPEIVAGTLILIDEAGLSGTLTLDRIVARAQAAGAVVRLIGDDQQLGAIEAGGVIRQIAHEVGAVRMEQVVRFADPAEARATLQIRNGHPAAADFYLTRNRVVAGTDEAIPEAAYEAWLADVRVGRHSALLASSSTEVSALNARARGDRVVAGLVTVEGTRLHDGNVAGAGDWIATRRNERLLAVHAGRDWVKNGDSWAVEQVHEDGALTVVHRGHRGRVTLPPEYVRSQVELDYARTIRRSQGLTVDRAHLVIDPRMKREDLYVGLSRARQSTHLYVAVMTDPGPDHHPDVAGSAADVLKTIIARTGIELSAGETIREAIASVDDLHRMAVEYEHALDVQTGDRYRIAAEHVHPGLSADLAWPNVVRRLHRAEAAGRTVEEVLDAAEHLSGWADSRCDTEVMAHRLDRLLHSTDPLRIEPEVPEWLAAAPPRRLPSPWDAYLPERYAEMAGRISQLATEAVREARPWLGEIGHGTARTEAVRQVAAYRAVYDVATDDPLGPRPQPRTRQDHAWSAAHRAIRSSHTTAKASGAHRLLVQLESVPTAHDDRPAADSRGPARSL</sequence>
<dbReference type="Pfam" id="PF13604">
    <property type="entry name" value="AAA_30"/>
    <property type="match status" value="1"/>
</dbReference>
<dbReference type="SUPFAM" id="SSF55464">
    <property type="entry name" value="Origin of replication-binding domain, RBD-like"/>
    <property type="match status" value="1"/>
</dbReference>
<dbReference type="InterPro" id="IPR014862">
    <property type="entry name" value="TrwC"/>
</dbReference>